<dbReference type="GO" id="GO:0003677">
    <property type="term" value="F:DNA binding"/>
    <property type="evidence" value="ECO:0007669"/>
    <property type="project" value="InterPro"/>
</dbReference>
<dbReference type="Gene3D" id="1.10.8.420">
    <property type="entry name" value="RecR Domain 1"/>
    <property type="match status" value="1"/>
</dbReference>
<dbReference type="GO" id="GO:0008270">
    <property type="term" value="F:zinc ion binding"/>
    <property type="evidence" value="ECO:0007669"/>
    <property type="project" value="UniProtKB-KW"/>
</dbReference>
<evidence type="ECO:0000313" key="8">
    <source>
        <dbReference type="EMBL" id="HJB37363.1"/>
    </source>
</evidence>
<sequence length="176" mass="19268">MAQYHVPPLEELVEKFESLPGIGHKSAQRLAYHVLGMTQEEAQSFAQAILDAHEKIHTCKVCCNLTDDELCPVCRSGSRDKSTICVVEEPKDVFALERAGEYNGLYHVLHGAISPLSGIGPDQLRIKELLARMDPAVGEVIMATNPTVEGEATAMYLSRLLKPLGVKVTRLAYGIP</sequence>
<dbReference type="Gene3D" id="3.40.1360.10">
    <property type="match status" value="1"/>
</dbReference>
<dbReference type="InterPro" id="IPR000093">
    <property type="entry name" value="DNA_Rcmb_RecR"/>
</dbReference>
<reference evidence="8" key="2">
    <citation type="submission" date="2021-04" db="EMBL/GenBank/DDBJ databases">
        <authorList>
            <person name="Gilroy R."/>
        </authorList>
    </citation>
    <scope>NUCLEOTIDE SEQUENCE</scope>
    <source>
        <strain evidence="8">ChiBcolR8-3208</strain>
    </source>
</reference>
<dbReference type="EMBL" id="DWXZ01000096">
    <property type="protein sequence ID" value="HJB37363.1"/>
    <property type="molecule type" value="Genomic_DNA"/>
</dbReference>
<evidence type="ECO:0000259" key="7">
    <source>
        <dbReference type="PROSITE" id="PS50880"/>
    </source>
</evidence>
<name>A0A9D2LY38_9FIRM</name>
<evidence type="ECO:0000256" key="5">
    <source>
        <dbReference type="ARBA" id="ARBA00023172"/>
    </source>
</evidence>
<protein>
    <submittedName>
        <fullName evidence="8">Recombination mediator RecR</fullName>
    </submittedName>
</protein>
<evidence type="ECO:0000256" key="1">
    <source>
        <dbReference type="ARBA" id="ARBA00022723"/>
    </source>
</evidence>
<dbReference type="HAMAP" id="MF_00017">
    <property type="entry name" value="RecR"/>
    <property type="match status" value="1"/>
</dbReference>
<keyword evidence="1" id="KW-0479">Metal-binding</keyword>
<dbReference type="InterPro" id="IPR006171">
    <property type="entry name" value="TOPRIM_dom"/>
</dbReference>
<dbReference type="Gene3D" id="3.30.60.80">
    <property type="match status" value="1"/>
</dbReference>
<dbReference type="PROSITE" id="PS50880">
    <property type="entry name" value="TOPRIM"/>
    <property type="match status" value="1"/>
</dbReference>
<feature type="non-terminal residue" evidence="8">
    <location>
        <position position="176"/>
    </location>
</feature>
<dbReference type="InterPro" id="IPR015967">
    <property type="entry name" value="Rcmb_RecR_Znf"/>
</dbReference>
<dbReference type="PANTHER" id="PTHR30446">
    <property type="entry name" value="RECOMBINATION PROTEIN RECR"/>
    <property type="match status" value="1"/>
</dbReference>
<dbReference type="Pfam" id="PF02132">
    <property type="entry name" value="RecR_ZnF"/>
    <property type="match status" value="1"/>
</dbReference>
<evidence type="ECO:0000256" key="3">
    <source>
        <dbReference type="ARBA" id="ARBA00022771"/>
    </source>
</evidence>
<dbReference type="InterPro" id="IPR023627">
    <property type="entry name" value="Rcmb_RecR"/>
</dbReference>
<evidence type="ECO:0000313" key="9">
    <source>
        <dbReference type="Proteomes" id="UP000824214"/>
    </source>
</evidence>
<dbReference type="InterPro" id="IPR034137">
    <property type="entry name" value="TOPRIM_RecR"/>
</dbReference>
<dbReference type="Pfam" id="PF21176">
    <property type="entry name" value="RecR_HhH"/>
    <property type="match status" value="1"/>
</dbReference>
<keyword evidence="3" id="KW-0863">Zinc-finger</keyword>
<evidence type="ECO:0000256" key="2">
    <source>
        <dbReference type="ARBA" id="ARBA00022763"/>
    </source>
</evidence>
<dbReference type="GO" id="GO:0006310">
    <property type="term" value="P:DNA recombination"/>
    <property type="evidence" value="ECO:0007669"/>
    <property type="project" value="UniProtKB-KW"/>
</dbReference>
<dbReference type="PROSITE" id="PS01300">
    <property type="entry name" value="RECR"/>
    <property type="match status" value="1"/>
</dbReference>
<dbReference type="SMART" id="SM00493">
    <property type="entry name" value="TOPRIM"/>
    <property type="match status" value="1"/>
</dbReference>
<keyword evidence="5" id="KW-0233">DNA recombination</keyword>
<dbReference type="GO" id="GO:0006281">
    <property type="term" value="P:DNA repair"/>
    <property type="evidence" value="ECO:0007669"/>
    <property type="project" value="UniProtKB-KW"/>
</dbReference>
<comment type="caution">
    <text evidence="8">The sequence shown here is derived from an EMBL/GenBank/DDBJ whole genome shotgun (WGS) entry which is preliminary data.</text>
</comment>
<dbReference type="Proteomes" id="UP000824214">
    <property type="component" value="Unassembled WGS sequence"/>
</dbReference>
<dbReference type="PANTHER" id="PTHR30446:SF0">
    <property type="entry name" value="RECOMBINATION PROTEIN RECR"/>
    <property type="match status" value="1"/>
</dbReference>
<dbReference type="AlphaFoldDB" id="A0A9D2LY38"/>
<dbReference type="CDD" id="cd01025">
    <property type="entry name" value="TOPRIM_recR"/>
    <property type="match status" value="1"/>
</dbReference>
<feature type="domain" description="Toprim" evidence="7">
    <location>
        <begin position="82"/>
        <end position="176"/>
    </location>
</feature>
<accession>A0A9D2LY38</accession>
<keyword evidence="2" id="KW-0227">DNA damage</keyword>
<dbReference type="NCBIfam" id="TIGR00615">
    <property type="entry name" value="recR"/>
    <property type="match status" value="1"/>
</dbReference>
<reference evidence="8" key="1">
    <citation type="journal article" date="2021" name="PeerJ">
        <title>Extensive microbial diversity within the chicken gut microbiome revealed by metagenomics and culture.</title>
        <authorList>
            <person name="Gilroy R."/>
            <person name="Ravi A."/>
            <person name="Getino M."/>
            <person name="Pursley I."/>
            <person name="Horton D.L."/>
            <person name="Alikhan N.F."/>
            <person name="Baker D."/>
            <person name="Gharbi K."/>
            <person name="Hall N."/>
            <person name="Watson M."/>
            <person name="Adriaenssens E.M."/>
            <person name="Foster-Nyarko E."/>
            <person name="Jarju S."/>
            <person name="Secka A."/>
            <person name="Antonio M."/>
            <person name="Oren A."/>
            <person name="Chaudhuri R.R."/>
            <person name="La Ragione R."/>
            <person name="Hildebrand F."/>
            <person name="Pallen M.J."/>
        </authorList>
    </citation>
    <scope>NUCLEOTIDE SEQUENCE</scope>
    <source>
        <strain evidence="8">ChiBcolR8-3208</strain>
    </source>
</reference>
<dbReference type="SUPFAM" id="SSF111304">
    <property type="entry name" value="Recombination protein RecR"/>
    <property type="match status" value="1"/>
</dbReference>
<dbReference type="Pfam" id="PF13662">
    <property type="entry name" value="Toprim_4"/>
    <property type="match status" value="1"/>
</dbReference>
<gene>
    <name evidence="8" type="primary">recR</name>
    <name evidence="8" type="ORF">H9942_04750</name>
</gene>
<evidence type="ECO:0000256" key="4">
    <source>
        <dbReference type="ARBA" id="ARBA00022833"/>
    </source>
</evidence>
<evidence type="ECO:0000256" key="6">
    <source>
        <dbReference type="ARBA" id="ARBA00023204"/>
    </source>
</evidence>
<proteinExistence type="inferred from homology"/>
<organism evidence="8 9">
    <name type="scientific">Candidatus Acutalibacter ornithocaccae</name>
    <dbReference type="NCBI Taxonomy" id="2838416"/>
    <lineage>
        <taxon>Bacteria</taxon>
        <taxon>Bacillati</taxon>
        <taxon>Bacillota</taxon>
        <taxon>Clostridia</taxon>
        <taxon>Eubacteriales</taxon>
        <taxon>Acutalibacteraceae</taxon>
        <taxon>Acutalibacter</taxon>
    </lineage>
</organism>
<keyword evidence="4" id="KW-0862">Zinc</keyword>
<keyword evidence="6" id="KW-0234">DNA repair</keyword>